<feature type="non-terminal residue" evidence="2">
    <location>
        <position position="79"/>
    </location>
</feature>
<keyword evidence="3" id="KW-1185">Reference proteome</keyword>
<organism evidence="2 3">
    <name type="scientific">Candolleomyces eurysporus</name>
    <dbReference type="NCBI Taxonomy" id="2828524"/>
    <lineage>
        <taxon>Eukaryota</taxon>
        <taxon>Fungi</taxon>
        <taxon>Dikarya</taxon>
        <taxon>Basidiomycota</taxon>
        <taxon>Agaricomycotina</taxon>
        <taxon>Agaricomycetes</taxon>
        <taxon>Agaricomycetidae</taxon>
        <taxon>Agaricales</taxon>
        <taxon>Agaricineae</taxon>
        <taxon>Psathyrellaceae</taxon>
        <taxon>Candolleomyces</taxon>
    </lineage>
</organism>
<proteinExistence type="predicted"/>
<evidence type="ECO:0000313" key="3">
    <source>
        <dbReference type="Proteomes" id="UP001140091"/>
    </source>
</evidence>
<evidence type="ECO:0000313" key="2">
    <source>
        <dbReference type="EMBL" id="KAJ2931502.1"/>
    </source>
</evidence>
<feature type="compositionally biased region" description="Low complexity" evidence="1">
    <location>
        <begin position="22"/>
        <end position="32"/>
    </location>
</feature>
<comment type="caution">
    <text evidence="2">The sequence shown here is derived from an EMBL/GenBank/DDBJ whole genome shotgun (WGS) entry which is preliminary data.</text>
</comment>
<reference evidence="2" key="1">
    <citation type="submission" date="2022-06" db="EMBL/GenBank/DDBJ databases">
        <title>Genome Sequence of Candolleomyces eurysporus.</title>
        <authorList>
            <person name="Buettner E."/>
        </authorList>
    </citation>
    <scope>NUCLEOTIDE SEQUENCE</scope>
    <source>
        <strain evidence="2">VTCC 930004</strain>
    </source>
</reference>
<dbReference type="AlphaFoldDB" id="A0A9W8JBA0"/>
<gene>
    <name evidence="2" type="ORF">H1R20_g5643</name>
</gene>
<feature type="region of interest" description="Disordered" evidence="1">
    <location>
        <begin position="1"/>
        <end position="32"/>
    </location>
</feature>
<accession>A0A9W8JBA0</accession>
<name>A0A9W8JBA0_9AGAR</name>
<evidence type="ECO:0000256" key="1">
    <source>
        <dbReference type="SAM" id="MobiDB-lite"/>
    </source>
</evidence>
<dbReference type="Proteomes" id="UP001140091">
    <property type="component" value="Unassembled WGS sequence"/>
</dbReference>
<dbReference type="EMBL" id="JANBPK010000807">
    <property type="protein sequence ID" value="KAJ2931502.1"/>
    <property type="molecule type" value="Genomic_DNA"/>
</dbReference>
<protein>
    <submittedName>
        <fullName evidence="2">Uncharacterized protein</fullName>
    </submittedName>
</protein>
<sequence length="79" mass="8695">MHFFDSVRRYSRNGGTTSSKRSAQTASGSSGTAFTSYLNYPQATVGDKFGPQIISVIASVSDAFQWIFQSEYLAQAREE</sequence>